<protein>
    <submittedName>
        <fullName evidence="1">Uncharacterized protein</fullName>
    </submittedName>
</protein>
<evidence type="ECO:0000313" key="2">
    <source>
        <dbReference type="Proteomes" id="UP001596547"/>
    </source>
</evidence>
<dbReference type="EMBL" id="JBHTBF010000002">
    <property type="protein sequence ID" value="MFC7317319.1"/>
    <property type="molecule type" value="Genomic_DNA"/>
</dbReference>
<dbReference type="GeneID" id="79316013"/>
<keyword evidence="2" id="KW-1185">Reference proteome</keyword>
<dbReference type="Proteomes" id="UP001596547">
    <property type="component" value="Unassembled WGS sequence"/>
</dbReference>
<dbReference type="RefSeq" id="WP_276303432.1">
    <property type="nucleotide sequence ID" value="NZ_CP119992.1"/>
</dbReference>
<dbReference type="InterPro" id="IPR055951">
    <property type="entry name" value="DUF7529"/>
</dbReference>
<dbReference type="AlphaFoldDB" id="A0ABD6ABE0"/>
<dbReference type="Pfam" id="PF24373">
    <property type="entry name" value="DUF7529"/>
    <property type="match status" value="1"/>
</dbReference>
<name>A0ABD6ABE0_9EURY</name>
<evidence type="ECO:0000313" key="1">
    <source>
        <dbReference type="EMBL" id="MFC7317319.1"/>
    </source>
</evidence>
<accession>A0ABD6ABE0</accession>
<gene>
    <name evidence="1" type="ORF">ACFQPE_11050</name>
</gene>
<sequence>MDEHGTRVGDGWEQVIDDMEATADAYREEGYDVVALHPGDVTTADDGSGFDVVVPGEEFERVQAQVGAAALDQTEVFRAANDGVVYVLVVVRDDDVGVAVCCPLYYAPERIGEVREYAAETGQVLTYLRSLSSEEAVAVAFDSPELFFPE</sequence>
<organism evidence="1 2">
    <name type="scientific">Halomarina halobia</name>
    <dbReference type="NCBI Taxonomy" id="3033386"/>
    <lineage>
        <taxon>Archaea</taxon>
        <taxon>Methanobacteriati</taxon>
        <taxon>Methanobacteriota</taxon>
        <taxon>Stenosarchaea group</taxon>
        <taxon>Halobacteria</taxon>
        <taxon>Halobacteriales</taxon>
        <taxon>Natronomonadaceae</taxon>
        <taxon>Halomarina</taxon>
    </lineage>
</organism>
<reference evidence="1 2" key="1">
    <citation type="journal article" date="2019" name="Int. J. Syst. Evol. Microbiol.">
        <title>The Global Catalogue of Microorganisms (GCM) 10K type strain sequencing project: providing services to taxonomists for standard genome sequencing and annotation.</title>
        <authorList>
            <consortium name="The Broad Institute Genomics Platform"/>
            <consortium name="The Broad Institute Genome Sequencing Center for Infectious Disease"/>
            <person name="Wu L."/>
            <person name="Ma J."/>
        </authorList>
    </citation>
    <scope>NUCLEOTIDE SEQUENCE [LARGE SCALE GENOMIC DNA]</scope>
    <source>
        <strain evidence="1 2">PSR21</strain>
    </source>
</reference>
<proteinExistence type="predicted"/>
<comment type="caution">
    <text evidence="1">The sequence shown here is derived from an EMBL/GenBank/DDBJ whole genome shotgun (WGS) entry which is preliminary data.</text>
</comment>